<protein>
    <recommendedName>
        <fullName evidence="8">Carbohydrate kinase PfkB domain-containing protein</fullName>
    </recommendedName>
</protein>
<dbReference type="InterPro" id="IPR029056">
    <property type="entry name" value="Ribokinase-like"/>
</dbReference>
<evidence type="ECO:0000313" key="10">
    <source>
        <dbReference type="Proteomes" id="UP000649114"/>
    </source>
</evidence>
<evidence type="ECO:0000256" key="5">
    <source>
        <dbReference type="SAM" id="MobiDB-lite"/>
    </source>
</evidence>
<dbReference type="GO" id="GO:0055085">
    <property type="term" value="P:transmembrane transport"/>
    <property type="evidence" value="ECO:0007669"/>
    <property type="project" value="InterPro"/>
</dbReference>
<proteinExistence type="predicted"/>
<dbReference type="Gene3D" id="3.40.1190.20">
    <property type="match status" value="1"/>
</dbReference>
<keyword evidence="2 6" id="KW-0812">Transmembrane</keyword>
<evidence type="ECO:0000256" key="6">
    <source>
        <dbReference type="SAM" id="Phobius"/>
    </source>
</evidence>
<evidence type="ECO:0000313" key="9">
    <source>
        <dbReference type="EMBL" id="KAF4199924.1"/>
    </source>
</evidence>
<organism evidence="9 10">
    <name type="scientific">Aspergillus lentulus</name>
    <dbReference type="NCBI Taxonomy" id="293939"/>
    <lineage>
        <taxon>Eukaryota</taxon>
        <taxon>Fungi</taxon>
        <taxon>Dikarya</taxon>
        <taxon>Ascomycota</taxon>
        <taxon>Pezizomycotina</taxon>
        <taxon>Eurotiomycetes</taxon>
        <taxon>Eurotiomycetidae</taxon>
        <taxon>Eurotiales</taxon>
        <taxon>Aspergillaceae</taxon>
        <taxon>Aspergillus</taxon>
        <taxon>Aspergillus subgen. Fumigati</taxon>
    </lineage>
</organism>
<dbReference type="Proteomes" id="UP000649114">
    <property type="component" value="Unassembled WGS sequence"/>
</dbReference>
<keyword evidence="3 6" id="KW-1133">Transmembrane helix</keyword>
<dbReference type="InterPro" id="IPR004695">
    <property type="entry name" value="SLAC1/Mae1/Ssu1/TehA"/>
</dbReference>
<comment type="caution">
    <text evidence="9">The sequence shown here is derived from an EMBL/GenBank/DDBJ whole genome shotgun (WGS) entry which is preliminary data.</text>
</comment>
<dbReference type="PANTHER" id="PTHR47098:SF1">
    <property type="entry name" value="PFKB FAMILY CARBOHYDRATE KINASE SUPERFAMILY (AFU_ORTHOLOGUE AFUA_4G09500)"/>
    <property type="match status" value="1"/>
</dbReference>
<feature type="compositionally biased region" description="Basic and acidic residues" evidence="5">
    <location>
        <begin position="154"/>
        <end position="163"/>
    </location>
</feature>
<name>A0AAN5YE62_ASPLE</name>
<evidence type="ECO:0000259" key="8">
    <source>
        <dbReference type="Pfam" id="PF00294"/>
    </source>
</evidence>
<evidence type="ECO:0000256" key="2">
    <source>
        <dbReference type="ARBA" id="ARBA00022692"/>
    </source>
</evidence>
<keyword evidence="7" id="KW-0732">Signal</keyword>
<dbReference type="Pfam" id="PF03595">
    <property type="entry name" value="SLAC1"/>
    <property type="match status" value="1"/>
</dbReference>
<evidence type="ECO:0000256" key="4">
    <source>
        <dbReference type="ARBA" id="ARBA00023136"/>
    </source>
</evidence>
<dbReference type="Gene3D" id="1.50.10.150">
    <property type="entry name" value="Voltage-dependent anion channel"/>
    <property type="match status" value="1"/>
</dbReference>
<keyword evidence="4 6" id="KW-0472">Membrane</keyword>
<feature type="domain" description="Carbohydrate kinase PfkB" evidence="8">
    <location>
        <begin position="371"/>
        <end position="516"/>
    </location>
</feature>
<dbReference type="Pfam" id="PF00294">
    <property type="entry name" value="PfkB"/>
    <property type="match status" value="1"/>
</dbReference>
<dbReference type="PANTHER" id="PTHR47098">
    <property type="entry name" value="PROTEIN MAK32"/>
    <property type="match status" value="1"/>
</dbReference>
<reference evidence="9" key="2">
    <citation type="submission" date="2020-04" db="EMBL/GenBank/DDBJ databases">
        <authorList>
            <person name="Santos R.A.C."/>
            <person name="Steenwyk J.L."/>
            <person name="Rivero-Menendez O."/>
            <person name="Mead M.E."/>
            <person name="Silva L.P."/>
            <person name="Bastos R.W."/>
            <person name="Alastruey-Izquierdo A."/>
            <person name="Goldman G.H."/>
            <person name="Rokas A."/>
        </authorList>
    </citation>
    <scope>NUCLEOTIDE SEQUENCE</scope>
    <source>
        <strain evidence="9">CNM-CM8927</strain>
    </source>
</reference>
<dbReference type="InterPro" id="IPR011611">
    <property type="entry name" value="PfkB_dom"/>
</dbReference>
<feature type="region of interest" description="Disordered" evidence="5">
    <location>
        <begin position="140"/>
        <end position="163"/>
    </location>
</feature>
<feature type="transmembrane region" description="Helical" evidence="6">
    <location>
        <begin position="87"/>
        <end position="112"/>
    </location>
</feature>
<dbReference type="SUPFAM" id="SSF53613">
    <property type="entry name" value="Ribokinase-like"/>
    <property type="match status" value="1"/>
</dbReference>
<reference evidence="9" key="1">
    <citation type="journal article" date="2020" name="bioRxiv">
        <title>Genomic and phenotypic heterogeneity of clinical isolates of the human pathogens Aspergillus fumigatus, Aspergillus lentulus and Aspergillus fumigatiaffinis.</title>
        <authorList>
            <person name="dos Santos R.A.C."/>
            <person name="Steenwyk J.L."/>
            <person name="Rivero-Menendez O."/>
            <person name="Mead M.E."/>
            <person name="Silva L.P."/>
            <person name="Bastos R.W."/>
            <person name="Alastruey-Izquierdo A."/>
            <person name="Goldman G.H."/>
            <person name="Rokas A."/>
        </authorList>
    </citation>
    <scope>NUCLEOTIDE SEQUENCE</scope>
    <source>
        <strain evidence="9">CNM-CM8927</strain>
    </source>
</reference>
<evidence type="ECO:0000256" key="7">
    <source>
        <dbReference type="SAM" id="SignalP"/>
    </source>
</evidence>
<comment type="subcellular location">
    <subcellularLocation>
        <location evidence="1">Membrane</location>
        <topology evidence="1">Multi-pass membrane protein</topology>
    </subcellularLocation>
</comment>
<accession>A0AAN5YE62</accession>
<dbReference type="AlphaFoldDB" id="A0AAN5YE62"/>
<feature type="chain" id="PRO_5042885639" description="Carbohydrate kinase PfkB domain-containing protein" evidence="7">
    <location>
        <begin position="22"/>
        <end position="549"/>
    </location>
</feature>
<feature type="signal peptide" evidence="7">
    <location>
        <begin position="1"/>
        <end position="21"/>
    </location>
</feature>
<dbReference type="EMBL" id="JAAAPU010000260">
    <property type="protein sequence ID" value="KAF4199924.1"/>
    <property type="molecule type" value="Genomic_DNA"/>
</dbReference>
<sequence length="549" mass="60293">MPSTLGKHRACLFFFFEIVFGEFSVDKAQKAGKRTSVVPPKRRGPVLRVNDDNDDWRRIVRNFTPSYFSVTMGTGIVSNTLPYNAQWLYWISVVIFAINVLLFITGCIISFLRYTLYPEIFGAMIVHPVDELKPDSTAKLNGAYHTNSGGTPCQREKPPRNRTTADELPIEDQALKINMTQVLETFRRMAARRAKFQGRANAPNLGGGISFTSLGLVVLDEIRFPSQEPLLDILGGSGAYATLGARLFLRPPLSHTLGWMIHTGNDFPELMLDRLESWDATLVVEREADKPSTRGLLEYEDTTFGPKHFTYTTPLLPVHDNNLKHTPLLTAQAYHYLETPQGMQTRLSTLLSLRKEAGALDHPLIIWEPAPYACKPENLQPCLAAAQHVDVLSPNHLELAALFGEYPAKAHDKATIEALAQRMLDSGVGQDGKGTVVVRAGENGSVVVSRDLPPTWLPPFYTTGADGRQHFKVVDPTGAGNAFLGAYTVGYLRTGSAVEAACYGTVGGSFALEQVGMPELVSGGDGELWNGVDVFERLAEYREAVGLGA</sequence>
<evidence type="ECO:0000256" key="1">
    <source>
        <dbReference type="ARBA" id="ARBA00004141"/>
    </source>
</evidence>
<dbReference type="InterPro" id="IPR038665">
    <property type="entry name" value="Voltage-dep_anion_channel_sf"/>
</dbReference>
<gene>
    <name evidence="9" type="ORF">CNMCM8927_004409</name>
</gene>
<dbReference type="GO" id="GO:0016020">
    <property type="term" value="C:membrane"/>
    <property type="evidence" value="ECO:0007669"/>
    <property type="project" value="UniProtKB-SubCell"/>
</dbReference>
<evidence type="ECO:0000256" key="3">
    <source>
        <dbReference type="ARBA" id="ARBA00022989"/>
    </source>
</evidence>